<dbReference type="EC" id="1.2.4.2" evidence="3"/>
<keyword evidence="5" id="KW-0786">Thiamine pyrophosphate</keyword>
<dbReference type="NCBIfam" id="TIGR00239">
    <property type="entry name" value="2oxo_dh_E1"/>
    <property type="match status" value="1"/>
</dbReference>
<dbReference type="InterPro" id="IPR031717">
    <property type="entry name" value="ODO-1/KGD_C"/>
</dbReference>
<dbReference type="OrthoDB" id="9759785at2"/>
<dbReference type="InterPro" id="IPR042179">
    <property type="entry name" value="KGD_C_sf"/>
</dbReference>
<evidence type="ECO:0000256" key="5">
    <source>
        <dbReference type="ARBA" id="ARBA00023052"/>
    </source>
</evidence>
<evidence type="ECO:0000256" key="2">
    <source>
        <dbReference type="ARBA" id="ARBA00003906"/>
    </source>
</evidence>
<accession>A0A451DBB8</accession>
<dbReference type="NCBIfam" id="NF008907">
    <property type="entry name" value="PRK12270.1"/>
    <property type="match status" value="1"/>
</dbReference>
<dbReference type="Gene3D" id="3.40.50.11610">
    <property type="entry name" value="Multifunctional 2-oxoglutarate metabolism enzyme, C-terminal domain"/>
    <property type="match status" value="1"/>
</dbReference>
<name>A0A451DBB8_9GAMM</name>
<evidence type="ECO:0000256" key="1">
    <source>
        <dbReference type="ARBA" id="ARBA00001964"/>
    </source>
</evidence>
<dbReference type="InterPro" id="IPR005475">
    <property type="entry name" value="Transketolase-like_Pyr-bd"/>
</dbReference>
<dbReference type="GO" id="GO:0045252">
    <property type="term" value="C:oxoglutarate dehydrogenase complex"/>
    <property type="evidence" value="ECO:0007669"/>
    <property type="project" value="TreeGrafter"/>
</dbReference>
<dbReference type="PANTHER" id="PTHR23152">
    <property type="entry name" value="2-OXOGLUTARATE DEHYDROGENASE"/>
    <property type="match status" value="1"/>
</dbReference>
<protein>
    <recommendedName>
        <fullName evidence="3">oxoglutarate dehydrogenase (succinyl-transferring)</fullName>
        <ecNumber evidence="3">1.2.4.2</ecNumber>
    </recommendedName>
</protein>
<sequence>MTNKKKIYLHNNGWLYANNQSFLENIYKKFLSNSKSLDIYWKNIFDTLSNKKNIKKDIFNQKFFDYKHDVLIENSKNLAFSNHSISLKEKFLNLINAYRIYGHYISNTNPLTYHNKKKNIPELSCLFYNIKKEELNNLINFDFLCFKKQNNSFKEIYLYFKKKYSSYIGFEYMHLNNIDEKKWLQHYIETNHISRLLSDKEKKNILSDLIRSTSFEQFIHAKFPGHKRFSLEGCDILIPALKRIIMFCMQKKTKKIFLGMAHRGRLNVMYNILHHNVLHMFKNDSQSFKNYQGTGDVKYHIGIKKIIRKNKQEIEINLLDNPSHLEIINPVVMGYCKFFIDNKQYIDNPISIMIHGDAAFIGQGVIQETLNMSQVPAYNVFGSIHIIINNQIAFTTSNTEYLRTSFYCTDIAKMIDSPIFHVNADRPEEVMFVITLALKFRYLFKKDVFIELICYRRLGHNEVDDPFITQPKMYSIIQQHERICILYSKKIINILNNNNISYKELYTYFKDKLSKKSKKSYTKSHISILSHNKKNSVNYLITKKINFNNFSKIANELFTLPKNLLIHPQIKKIFLNRIQMANNEIPLDWGSAENLVYATLMYHGITCRLTGEDVRRGTFCHRHATVVCQKKNTVYIPLQNLSNLKGSFYIWDSVLSEEAVLAFEYGYSTVSHALLNVWEAQFGDFSNGAQIVIDQFISSSLQKWGHSSSIVILLPHGYEGQGPEHSSGRIERYLQLCAQNNIKICMPTTVSQWYHILLKQGINSDKVPLIIFTPKSLLRNPLTFIYVKKLLKEKFHTILLDPLTNNQKFISRIIFCSGKIYYELLNFYNKNNISNTAIIRIEQLYPFPHLCINNILNKFTNIKYFIWCQEEPMNQGGWTYIYFYFKKYILTKYNQIPLIYIGRPKLSSTAEGNFIDHQIQQKKIIKSAFFTLE</sequence>
<dbReference type="Pfam" id="PF16870">
    <property type="entry name" value="OxoGdeHyase_C"/>
    <property type="match status" value="1"/>
</dbReference>
<comment type="cofactor">
    <cofactor evidence="1">
        <name>thiamine diphosphate</name>
        <dbReference type="ChEBI" id="CHEBI:58937"/>
    </cofactor>
</comment>
<dbReference type="GO" id="GO:0030976">
    <property type="term" value="F:thiamine pyrophosphate binding"/>
    <property type="evidence" value="ECO:0007669"/>
    <property type="project" value="InterPro"/>
</dbReference>
<feature type="domain" description="Transketolase-like pyrimidine-binding" evidence="6">
    <location>
        <begin position="587"/>
        <end position="780"/>
    </location>
</feature>
<gene>
    <name evidence="7" type="primary">sucA</name>
    <name evidence="7" type="ORF">BUCILAFE3058_196</name>
</gene>
<dbReference type="Gene3D" id="3.40.50.970">
    <property type="match status" value="1"/>
</dbReference>
<dbReference type="GO" id="GO:0004591">
    <property type="term" value="F:oxoglutarate dehydrogenase (succinyl-transferring) activity"/>
    <property type="evidence" value="ECO:0007669"/>
    <property type="project" value="UniProtKB-EC"/>
</dbReference>
<dbReference type="GO" id="GO:0005829">
    <property type="term" value="C:cytosol"/>
    <property type="evidence" value="ECO:0007669"/>
    <property type="project" value="TreeGrafter"/>
</dbReference>
<dbReference type="GO" id="GO:0006099">
    <property type="term" value="P:tricarboxylic acid cycle"/>
    <property type="evidence" value="ECO:0007669"/>
    <property type="project" value="TreeGrafter"/>
</dbReference>
<dbReference type="Gene3D" id="3.40.50.12470">
    <property type="match status" value="1"/>
</dbReference>
<dbReference type="InterPro" id="IPR011603">
    <property type="entry name" value="2oxoglutarate_DH_E1"/>
</dbReference>
<dbReference type="Proteomes" id="UP000294349">
    <property type="component" value="Chromosome"/>
</dbReference>
<dbReference type="InterPro" id="IPR029061">
    <property type="entry name" value="THDP-binding"/>
</dbReference>
<evidence type="ECO:0000313" key="8">
    <source>
        <dbReference type="Proteomes" id="UP000294349"/>
    </source>
</evidence>
<evidence type="ECO:0000256" key="3">
    <source>
        <dbReference type="ARBA" id="ARBA00012280"/>
    </source>
</evidence>
<dbReference type="SUPFAM" id="SSF52518">
    <property type="entry name" value="Thiamin diphosphate-binding fold (THDP-binding)"/>
    <property type="match status" value="2"/>
</dbReference>
<evidence type="ECO:0000313" key="7">
    <source>
        <dbReference type="EMBL" id="VFP83680.1"/>
    </source>
</evidence>
<dbReference type="PIRSF" id="PIRSF000157">
    <property type="entry name" value="Oxoglu_dh_E1"/>
    <property type="match status" value="1"/>
</dbReference>
<dbReference type="Pfam" id="PF00676">
    <property type="entry name" value="E1_dh"/>
    <property type="match status" value="1"/>
</dbReference>
<dbReference type="RefSeq" id="WP_154061536.1">
    <property type="nucleotide sequence ID" value="NZ_LR217717.1"/>
</dbReference>
<dbReference type="Pfam" id="PF02779">
    <property type="entry name" value="Transket_pyr"/>
    <property type="match status" value="1"/>
</dbReference>
<evidence type="ECO:0000256" key="4">
    <source>
        <dbReference type="ARBA" id="ARBA00023002"/>
    </source>
</evidence>
<dbReference type="AlphaFoldDB" id="A0A451DBB8"/>
<dbReference type="InterPro" id="IPR001017">
    <property type="entry name" value="DH_E1"/>
</dbReference>
<keyword evidence="4 7" id="KW-0560">Oxidoreductase</keyword>
<proteinExistence type="predicted"/>
<dbReference type="PANTHER" id="PTHR23152:SF4">
    <property type="entry name" value="2-OXOADIPATE DEHYDROGENASE COMPLEX COMPONENT E1"/>
    <property type="match status" value="1"/>
</dbReference>
<dbReference type="NCBIfam" id="NF006914">
    <property type="entry name" value="PRK09404.1"/>
    <property type="match status" value="1"/>
</dbReference>
<organism evidence="7 8">
    <name type="scientific">Buchnera aphidicola</name>
    <name type="common">Cinara laricifoliae</name>
    <dbReference type="NCBI Taxonomy" id="2518977"/>
    <lineage>
        <taxon>Bacteria</taxon>
        <taxon>Pseudomonadati</taxon>
        <taxon>Pseudomonadota</taxon>
        <taxon>Gammaproteobacteria</taxon>
        <taxon>Enterobacterales</taxon>
        <taxon>Erwiniaceae</taxon>
        <taxon>Buchnera</taxon>
    </lineage>
</organism>
<dbReference type="EMBL" id="LR217717">
    <property type="protein sequence ID" value="VFP83680.1"/>
    <property type="molecule type" value="Genomic_DNA"/>
</dbReference>
<comment type="function">
    <text evidence="2">E1 component of the 2-oxoglutarate dehydrogenase (OGDH) complex which catalyzes the decarboxylation of 2-oxoglutarate, the first step in the conversion of 2-oxoglutarate to succinyl-CoA and CO(2).</text>
</comment>
<dbReference type="SMART" id="SM00861">
    <property type="entry name" value="Transket_pyr"/>
    <property type="match status" value="1"/>
</dbReference>
<dbReference type="Gene3D" id="1.10.287.1150">
    <property type="entry name" value="TPP helical domain"/>
    <property type="match status" value="1"/>
</dbReference>
<reference evidence="7 8" key="1">
    <citation type="submission" date="2019-02" db="EMBL/GenBank/DDBJ databases">
        <authorList>
            <person name="Manzano-Marin A."/>
            <person name="Manzano-Marin A."/>
        </authorList>
    </citation>
    <scope>NUCLEOTIDE SEQUENCE [LARGE SCALE GENOMIC DNA]</scope>
    <source>
        <strain evidence="7 8">BuCilaricifoliae</strain>
    </source>
</reference>
<evidence type="ECO:0000259" key="6">
    <source>
        <dbReference type="SMART" id="SM00861"/>
    </source>
</evidence>